<evidence type="ECO:0000313" key="1">
    <source>
        <dbReference type="EMBL" id="SOK58833.1"/>
    </source>
</evidence>
<dbReference type="Proteomes" id="UP000241364">
    <property type="component" value="Chromosome i"/>
</dbReference>
<organism evidence="1 2">
    <name type="scientific">Yersinia phage fHe-Yen9-03</name>
    <dbReference type="NCBI Taxonomy" id="2052743"/>
    <lineage>
        <taxon>Viruses</taxon>
        <taxon>Duplodnaviria</taxon>
        <taxon>Heunggongvirae</taxon>
        <taxon>Uroviricota</taxon>
        <taxon>Caudoviricetes</taxon>
        <taxon>Eneladusvirus</taxon>
        <taxon>Eneladusvirus Yen904</taxon>
    </lineage>
</organism>
<dbReference type="EMBL" id="LT960552">
    <property type="protein sequence ID" value="SOK58833.1"/>
    <property type="molecule type" value="Genomic_DNA"/>
</dbReference>
<protein>
    <submittedName>
        <fullName evidence="1">Uncharacterized protein</fullName>
    </submittedName>
</protein>
<gene>
    <name evidence="1" type="primary">g025</name>
</gene>
<evidence type="ECO:0000313" key="2">
    <source>
        <dbReference type="Proteomes" id="UP000241364"/>
    </source>
</evidence>
<name>A0A2C9CY91_9CAUD</name>
<reference evidence="2" key="1">
    <citation type="submission" date="2017-10" db="EMBL/GenBank/DDBJ databases">
        <authorList>
            <person name="Skurnik M."/>
        </authorList>
    </citation>
    <scope>NUCLEOTIDE SEQUENCE [LARGE SCALE GENOMIC DNA]</scope>
    <source>
        <strain evidence="2">fHe-Yen9-03</strain>
    </source>
</reference>
<accession>A0A2C9CY91</accession>
<sequence>MRKPNVELMCDSHHGVYIPQIMIPRLIANGWRNIPQDAYNIAIAGPYNEQDNDQYWSIWDEVLDNAEWHDDHTSQIFKLYQDGDVFAYCKESMTPTEYFNMFGEFPEWYSEEI</sequence>
<proteinExistence type="predicted"/>